<dbReference type="InterPro" id="IPR016163">
    <property type="entry name" value="Ald_DH_C"/>
</dbReference>
<sequence length="94" mass="10062">MAHMQRTLVAAPRERATTGSRRSLIVSGASLWPLAGICIVRRTWPDQVTRSGWINQHGALNRFVPFGGTKASGYGQEFGVAGLKAVAAAKVVSR</sequence>
<keyword evidence="3" id="KW-1185">Reference proteome</keyword>
<evidence type="ECO:0000313" key="2">
    <source>
        <dbReference type="EMBL" id="GAA5092161.1"/>
    </source>
</evidence>
<evidence type="ECO:0008006" key="4">
    <source>
        <dbReference type="Google" id="ProtNLM"/>
    </source>
</evidence>
<name>A0ABP9MBR7_9MICO</name>
<dbReference type="InterPro" id="IPR016161">
    <property type="entry name" value="Ald_DH/histidinol_DH"/>
</dbReference>
<gene>
    <name evidence="2" type="ORF">GCM10025760_20420</name>
</gene>
<reference evidence="3" key="1">
    <citation type="journal article" date="2019" name="Int. J. Syst. Evol. Microbiol.">
        <title>The Global Catalogue of Microorganisms (GCM) 10K type strain sequencing project: providing services to taxonomists for standard genome sequencing and annotation.</title>
        <authorList>
            <consortium name="The Broad Institute Genomics Platform"/>
            <consortium name="The Broad Institute Genome Sequencing Center for Infectious Disease"/>
            <person name="Wu L."/>
            <person name="Ma J."/>
        </authorList>
    </citation>
    <scope>NUCLEOTIDE SEQUENCE [LARGE SCALE GENOMIC DNA]</scope>
    <source>
        <strain evidence="3">JCM 18959</strain>
    </source>
</reference>
<evidence type="ECO:0000256" key="1">
    <source>
        <dbReference type="ARBA" id="ARBA00023002"/>
    </source>
</evidence>
<comment type="caution">
    <text evidence="2">The sequence shown here is derived from an EMBL/GenBank/DDBJ whole genome shotgun (WGS) entry which is preliminary data.</text>
</comment>
<dbReference type="InterPro" id="IPR016162">
    <property type="entry name" value="Ald_DH_N"/>
</dbReference>
<accession>A0ABP9MBR7</accession>
<organism evidence="2 3">
    <name type="scientific">Microbacterium yannicii</name>
    <dbReference type="NCBI Taxonomy" id="671622"/>
    <lineage>
        <taxon>Bacteria</taxon>
        <taxon>Bacillati</taxon>
        <taxon>Actinomycetota</taxon>
        <taxon>Actinomycetes</taxon>
        <taxon>Micrococcales</taxon>
        <taxon>Microbacteriaceae</taxon>
        <taxon>Microbacterium</taxon>
    </lineage>
</organism>
<dbReference type="EMBL" id="BAABKZ010000002">
    <property type="protein sequence ID" value="GAA5092161.1"/>
    <property type="molecule type" value="Genomic_DNA"/>
</dbReference>
<evidence type="ECO:0000313" key="3">
    <source>
        <dbReference type="Proteomes" id="UP001501407"/>
    </source>
</evidence>
<dbReference type="Gene3D" id="3.40.309.10">
    <property type="entry name" value="Aldehyde Dehydrogenase, Chain A, domain 2"/>
    <property type="match status" value="1"/>
</dbReference>
<dbReference type="SUPFAM" id="SSF53720">
    <property type="entry name" value="ALDH-like"/>
    <property type="match status" value="1"/>
</dbReference>
<dbReference type="Proteomes" id="UP001501407">
    <property type="component" value="Unassembled WGS sequence"/>
</dbReference>
<dbReference type="Gene3D" id="3.40.605.10">
    <property type="entry name" value="Aldehyde Dehydrogenase, Chain A, domain 1"/>
    <property type="match status" value="1"/>
</dbReference>
<keyword evidence="1" id="KW-0560">Oxidoreductase</keyword>
<protein>
    <recommendedName>
        <fullName evidence="4">Aldehyde dehydrogenase family protein</fullName>
    </recommendedName>
</protein>
<proteinExistence type="predicted"/>